<feature type="region of interest" description="Disordered" evidence="1">
    <location>
        <begin position="991"/>
        <end position="1017"/>
    </location>
</feature>
<organism evidence="2 3">
    <name type="scientific">Pseudomonas fluorescens</name>
    <dbReference type="NCBI Taxonomy" id="294"/>
    <lineage>
        <taxon>Bacteria</taxon>
        <taxon>Pseudomonadati</taxon>
        <taxon>Pseudomonadota</taxon>
        <taxon>Gammaproteobacteria</taxon>
        <taxon>Pseudomonadales</taxon>
        <taxon>Pseudomonadaceae</taxon>
        <taxon>Pseudomonas</taxon>
    </lineage>
</organism>
<dbReference type="EMBL" id="CABVHX010000002">
    <property type="protein sequence ID" value="VVN75236.1"/>
    <property type="molecule type" value="Genomic_DNA"/>
</dbReference>
<feature type="region of interest" description="Disordered" evidence="1">
    <location>
        <begin position="1"/>
        <end position="24"/>
    </location>
</feature>
<dbReference type="Gene3D" id="2.60.40.10">
    <property type="entry name" value="Immunoglobulins"/>
    <property type="match status" value="1"/>
</dbReference>
<name>A0A5E7A8H1_PSEFL</name>
<reference evidence="2 3" key="1">
    <citation type="submission" date="2019-09" db="EMBL/GenBank/DDBJ databases">
        <authorList>
            <person name="Chandra G."/>
            <person name="Truman W A."/>
        </authorList>
    </citation>
    <scope>NUCLEOTIDE SEQUENCE [LARGE SCALE GENOMIC DNA]</scope>
    <source>
        <strain evidence="2">PS718</strain>
    </source>
</reference>
<accession>A0A5E7A8H1</accession>
<protein>
    <submittedName>
        <fullName evidence="2">Uncharacterized protein</fullName>
    </submittedName>
</protein>
<dbReference type="RefSeq" id="WP_224788399.1">
    <property type="nucleotide sequence ID" value="NZ_CABVHX010000002.1"/>
</dbReference>
<proteinExistence type="predicted"/>
<gene>
    <name evidence="2" type="ORF">PS718_00691</name>
</gene>
<evidence type="ECO:0000313" key="2">
    <source>
        <dbReference type="EMBL" id="VVN75236.1"/>
    </source>
</evidence>
<dbReference type="Proteomes" id="UP000325375">
    <property type="component" value="Unassembled WGS sequence"/>
</dbReference>
<sequence length="1017" mass="110202">MTSPDEESVAGASDDPGTQDTAPYITFPLNGQDVWNPVTIKGGGHARRNVRLVSPGSEDYLSDEQQMGGDGHFELTFRYPLKPGITRFQVLQWEMYPDSHLRSPIWTVYQREAPVIVVDYDGQMVGGTIQMKGRGAAAKSLVSARNSTGRLGGAQADDYGNFSFTVHLLSQIHPTVTMYVTWEIEGQLSRPSKEITVHRLSPVIQKPLENELVGNRPTFKGNGMEGSTIDLYSDQEGGSYGSATVINGFWQITLNRDIAEGAVRMTATAKLAGVEFSSVILINVIHPPFIKYPDSGSLVDSTFVVAGNQGIQTATVEILRDLGGHIVLGTATILQNTESWVVTLRDIPPGPLSLVAEQYIAGLVEHSRRSVARALKVRPAKIGDVKVEIADRSITFSGSAYPGATVVITVPGWSVTPPQPVVADGGKWEIKATGLPLGKYPASIVQKVVDGANGWIESLPYTFEVNNSFPDVYAVSSTQDYQPTFSGKGYTGATVKVMNSGDGSLAAPEVVVQGGEWRSRASQQWGPTKDQEVRIKQFLNGQESPAWVVHKVTIPPLQPGLNDPPEDSPSPEFSGTCWPGALVSVKFSDVDGDHKATVIDGNWTFTREQPFAADEPHTITVNQFVAQQHSPQVSKTFTIPSAVLQPVITQPTEGSEVGHDVTVMGSCGMKGAKMQLYSAQFDLPLGAAKELDGSGEWSIDLFNLDFDHYTIYAVQTLKGRPSARSESRAFEVVLMPPMIDQPTQHGTLPRTAKLEGTGLVDGYVEVFLAGVPEPLLTNIPVQRDGRWQGEVTLPVGRHTIWARQTFVDETGRRRESANTLLRQFSVVPVAPFIETPLNNDHVAKRVVVSGFGVPGDTITVQGDTPQCTVVQDDRTWSVTQDFSSLAAGPFVLEVVASLEGFTSSAAQRPVKLATFVPTIEAPAAGRRVSHPVKFAGRGRPGIGDVVSWYNPDVRWVRALPVAGDAWRGEATQPLPLAGSWYRFRQTLTEGEEGTTMSDWAESARFEVEPAPPPAEKS</sequence>
<dbReference type="AlphaFoldDB" id="A0A5E7A8H1"/>
<evidence type="ECO:0000313" key="3">
    <source>
        <dbReference type="Proteomes" id="UP000325375"/>
    </source>
</evidence>
<dbReference type="InterPro" id="IPR013783">
    <property type="entry name" value="Ig-like_fold"/>
</dbReference>
<evidence type="ECO:0000256" key="1">
    <source>
        <dbReference type="SAM" id="MobiDB-lite"/>
    </source>
</evidence>